<dbReference type="Proteomes" id="UP001319121">
    <property type="component" value="Chromosome"/>
</dbReference>
<evidence type="ECO:0000313" key="12">
    <source>
        <dbReference type="Proteomes" id="UP001319121"/>
    </source>
</evidence>
<dbReference type="GO" id="GO:0008483">
    <property type="term" value="F:transaminase activity"/>
    <property type="evidence" value="ECO:0007669"/>
    <property type="project" value="UniProtKB-KW"/>
</dbReference>
<organism evidence="11 12">
    <name type="scientific">Ferrigenium kumadai</name>
    <dbReference type="NCBI Taxonomy" id="1682490"/>
    <lineage>
        <taxon>Bacteria</taxon>
        <taxon>Pseudomonadati</taxon>
        <taxon>Pseudomonadota</taxon>
        <taxon>Betaproteobacteria</taxon>
        <taxon>Nitrosomonadales</taxon>
        <taxon>Gallionellaceae</taxon>
        <taxon>Ferrigenium</taxon>
    </lineage>
</organism>
<dbReference type="RefSeq" id="WP_246487457.1">
    <property type="nucleotide sequence ID" value="NZ_AP019536.1"/>
</dbReference>
<gene>
    <name evidence="11" type="ORF">FGKAn22_09100</name>
</gene>
<keyword evidence="4 9" id="KW-0812">Transmembrane</keyword>
<feature type="transmembrane region" description="Helical" evidence="9">
    <location>
        <begin position="231"/>
        <end position="252"/>
    </location>
</feature>
<keyword evidence="11" id="KW-0032">Aminotransferase</keyword>
<keyword evidence="6 9" id="KW-1133">Transmembrane helix</keyword>
<protein>
    <submittedName>
        <fullName evidence="11">UDP-4-amino-4-deoxy-L-arabinose-oxoglutarate aminotransferase</fullName>
    </submittedName>
</protein>
<dbReference type="InterPro" id="IPR050256">
    <property type="entry name" value="Glycosyltransferase_2"/>
</dbReference>
<keyword evidence="7 9" id="KW-0472">Membrane</keyword>
<keyword evidence="1" id="KW-1003">Cell membrane</keyword>
<proteinExistence type="predicted"/>
<dbReference type="GO" id="GO:0099621">
    <property type="term" value="F:undecaprenyl-phosphate 4-deoxy-4-formamido-L-arabinose transferase activity"/>
    <property type="evidence" value="ECO:0007669"/>
    <property type="project" value="TreeGrafter"/>
</dbReference>
<evidence type="ECO:0000256" key="5">
    <source>
        <dbReference type="ARBA" id="ARBA00022985"/>
    </source>
</evidence>
<evidence type="ECO:0000256" key="3">
    <source>
        <dbReference type="ARBA" id="ARBA00022679"/>
    </source>
</evidence>
<dbReference type="KEGG" id="fku:FGKAn22_09100"/>
<keyword evidence="12" id="KW-1185">Reference proteome</keyword>
<evidence type="ECO:0000256" key="6">
    <source>
        <dbReference type="ARBA" id="ARBA00022989"/>
    </source>
</evidence>
<feature type="transmembrane region" description="Helical" evidence="9">
    <location>
        <begin position="264"/>
        <end position="289"/>
    </location>
</feature>
<dbReference type="EMBL" id="AP019536">
    <property type="protein sequence ID" value="BBI99217.1"/>
    <property type="molecule type" value="Genomic_DNA"/>
</dbReference>
<evidence type="ECO:0000256" key="9">
    <source>
        <dbReference type="SAM" id="Phobius"/>
    </source>
</evidence>
<keyword evidence="2" id="KW-0328">Glycosyltransferase</keyword>
<sequence length="361" mass="40647">MSALQLSVVIPVYNEEQGLQALFDRLYPALDKLGIGYEVLFVNDGSRDRSAAILREQFQKRPEVTRVILFNGNFGQHMAIMAAFEHSRGQRVVTLDADLQNPPEDIGLLLAKMDEGHDYVGSIRRQRNDSAWRHIASRAMNGLRERITRIKMTDQGCMFRAYDRHIVDAVNSCKEVSTFIPALAYTFARNPAEVVVGHEERAAGESKYSLYSLIRLNFDLMTSFSLVPLQMFSMMGMLISVFSGLFFVFLAIRRLVIGPEAEGLFTLFALMFFLIGIALFGIGLLGEYIGRIYQQVRHRPRYLIEAVLEEQEKGKGRRVKSSQADVVAGEVNPFAVAEPKKRKAKAADETAHPSLFSDAQE</sequence>
<evidence type="ECO:0000256" key="4">
    <source>
        <dbReference type="ARBA" id="ARBA00022692"/>
    </source>
</evidence>
<evidence type="ECO:0000256" key="1">
    <source>
        <dbReference type="ARBA" id="ARBA00022475"/>
    </source>
</evidence>
<accession>A0AAN1SYQ7</accession>
<feature type="region of interest" description="Disordered" evidence="8">
    <location>
        <begin position="338"/>
        <end position="361"/>
    </location>
</feature>
<dbReference type="Gene3D" id="3.90.550.10">
    <property type="entry name" value="Spore Coat Polysaccharide Biosynthesis Protein SpsA, Chain A"/>
    <property type="match status" value="1"/>
</dbReference>
<dbReference type="InterPro" id="IPR001173">
    <property type="entry name" value="Glyco_trans_2-like"/>
</dbReference>
<keyword evidence="5" id="KW-0448">Lipopolysaccharide biosynthesis</keyword>
<dbReference type="CDD" id="cd04187">
    <property type="entry name" value="DPM1_like_bac"/>
    <property type="match status" value="1"/>
</dbReference>
<evidence type="ECO:0000259" key="10">
    <source>
        <dbReference type="Pfam" id="PF00535"/>
    </source>
</evidence>
<evidence type="ECO:0000256" key="2">
    <source>
        <dbReference type="ARBA" id="ARBA00022676"/>
    </source>
</evidence>
<dbReference type="Pfam" id="PF00535">
    <property type="entry name" value="Glycos_transf_2"/>
    <property type="match status" value="1"/>
</dbReference>
<dbReference type="PANTHER" id="PTHR48090">
    <property type="entry name" value="UNDECAPRENYL-PHOSPHATE 4-DEOXY-4-FORMAMIDO-L-ARABINOSE TRANSFERASE-RELATED"/>
    <property type="match status" value="1"/>
</dbReference>
<dbReference type="SUPFAM" id="SSF53448">
    <property type="entry name" value="Nucleotide-diphospho-sugar transferases"/>
    <property type="match status" value="1"/>
</dbReference>
<dbReference type="GO" id="GO:0005886">
    <property type="term" value="C:plasma membrane"/>
    <property type="evidence" value="ECO:0007669"/>
    <property type="project" value="TreeGrafter"/>
</dbReference>
<dbReference type="GO" id="GO:0009103">
    <property type="term" value="P:lipopolysaccharide biosynthetic process"/>
    <property type="evidence" value="ECO:0007669"/>
    <property type="project" value="UniProtKB-KW"/>
</dbReference>
<feature type="domain" description="Glycosyltransferase 2-like" evidence="10">
    <location>
        <begin position="7"/>
        <end position="168"/>
    </location>
</feature>
<evidence type="ECO:0000256" key="8">
    <source>
        <dbReference type="SAM" id="MobiDB-lite"/>
    </source>
</evidence>
<evidence type="ECO:0000256" key="7">
    <source>
        <dbReference type="ARBA" id="ARBA00023136"/>
    </source>
</evidence>
<dbReference type="AlphaFoldDB" id="A0AAN1SYQ7"/>
<name>A0AAN1SYQ7_9PROT</name>
<reference evidence="11 12" key="1">
    <citation type="submission" date="2019-03" db="EMBL/GenBank/DDBJ databases">
        <title>Complete genome sequence of Ferrigenium kumadai strain An22, a microaerophilic iron-oxidizing bacterium isolated from a paddy field soil.</title>
        <authorList>
            <person name="Watanabe T."/>
            <person name="Asakawa S."/>
        </authorList>
    </citation>
    <scope>NUCLEOTIDE SEQUENCE [LARGE SCALE GENOMIC DNA]</scope>
    <source>
        <strain evidence="11 12">An22</strain>
    </source>
</reference>
<keyword evidence="3" id="KW-0808">Transferase</keyword>
<evidence type="ECO:0000313" key="11">
    <source>
        <dbReference type="EMBL" id="BBI99217.1"/>
    </source>
</evidence>
<dbReference type="InterPro" id="IPR029044">
    <property type="entry name" value="Nucleotide-diphossugar_trans"/>
</dbReference>
<dbReference type="PANTHER" id="PTHR48090:SF3">
    <property type="entry name" value="UNDECAPRENYL-PHOSPHATE 4-DEOXY-4-FORMAMIDO-L-ARABINOSE TRANSFERASE"/>
    <property type="match status" value="1"/>
</dbReference>